<dbReference type="CDD" id="cd03213">
    <property type="entry name" value="ABCG_EPDR"/>
    <property type="match status" value="1"/>
</dbReference>
<dbReference type="InterPro" id="IPR043926">
    <property type="entry name" value="ABCG_dom"/>
</dbReference>
<keyword evidence="3" id="KW-0813">Transport</keyword>
<dbReference type="SUPFAM" id="SSF52540">
    <property type="entry name" value="P-loop containing nucleoside triphosphate hydrolases"/>
    <property type="match status" value="1"/>
</dbReference>
<dbReference type="GO" id="GO:0005524">
    <property type="term" value="F:ATP binding"/>
    <property type="evidence" value="ECO:0007669"/>
    <property type="project" value="UniProtKB-KW"/>
</dbReference>
<dbReference type="GO" id="GO:0015562">
    <property type="term" value="F:efflux transmembrane transporter activity"/>
    <property type="evidence" value="ECO:0007669"/>
    <property type="project" value="UniProtKB-ARBA"/>
</dbReference>
<dbReference type="Gene3D" id="3.40.50.300">
    <property type="entry name" value="P-loop containing nucleotide triphosphate hydrolases"/>
    <property type="match status" value="1"/>
</dbReference>
<dbReference type="PANTHER" id="PTHR48041">
    <property type="entry name" value="ABC TRANSPORTER G FAMILY MEMBER 28"/>
    <property type="match status" value="1"/>
</dbReference>
<evidence type="ECO:0000256" key="8">
    <source>
        <dbReference type="ARBA" id="ARBA00023136"/>
    </source>
</evidence>
<evidence type="ECO:0000259" key="10">
    <source>
        <dbReference type="PROSITE" id="PS50893"/>
    </source>
</evidence>
<feature type="domain" description="ABC transporter" evidence="10">
    <location>
        <begin position="37"/>
        <end position="278"/>
    </location>
</feature>
<dbReference type="GO" id="GO:0032217">
    <property type="term" value="F:riboflavin transmembrane transporter activity"/>
    <property type="evidence" value="ECO:0007669"/>
    <property type="project" value="TreeGrafter"/>
</dbReference>
<feature type="transmembrane region" description="Helical" evidence="9">
    <location>
        <begin position="530"/>
        <end position="549"/>
    </location>
</feature>
<evidence type="ECO:0000256" key="9">
    <source>
        <dbReference type="SAM" id="Phobius"/>
    </source>
</evidence>
<dbReference type="Proteomes" id="UP000694564">
    <property type="component" value="Chromosome 9"/>
</dbReference>
<feature type="transmembrane region" description="Helical" evidence="9">
    <location>
        <begin position="384"/>
        <end position="407"/>
    </location>
</feature>
<dbReference type="Pfam" id="PF01061">
    <property type="entry name" value="ABC2_membrane"/>
    <property type="match status" value="1"/>
</dbReference>
<dbReference type="Pfam" id="PF19055">
    <property type="entry name" value="ABC2_membrane_7"/>
    <property type="match status" value="1"/>
</dbReference>
<keyword evidence="12" id="KW-1185">Reference proteome</keyword>
<keyword evidence="4 9" id="KW-0812">Transmembrane</keyword>
<keyword evidence="8 9" id="KW-0472">Membrane</keyword>
<evidence type="ECO:0000256" key="4">
    <source>
        <dbReference type="ARBA" id="ARBA00022692"/>
    </source>
</evidence>
<dbReference type="GO" id="GO:0016887">
    <property type="term" value="F:ATP hydrolysis activity"/>
    <property type="evidence" value="ECO:0007669"/>
    <property type="project" value="InterPro"/>
</dbReference>
<evidence type="ECO:0000256" key="2">
    <source>
        <dbReference type="ARBA" id="ARBA00005814"/>
    </source>
</evidence>
<organism evidence="11 12">
    <name type="scientific">Sciurus vulgaris</name>
    <name type="common">Eurasian red squirrel</name>
    <dbReference type="NCBI Taxonomy" id="55149"/>
    <lineage>
        <taxon>Eukaryota</taxon>
        <taxon>Metazoa</taxon>
        <taxon>Chordata</taxon>
        <taxon>Craniata</taxon>
        <taxon>Vertebrata</taxon>
        <taxon>Euteleostomi</taxon>
        <taxon>Mammalia</taxon>
        <taxon>Eutheria</taxon>
        <taxon>Euarchontoglires</taxon>
        <taxon>Glires</taxon>
        <taxon>Rodentia</taxon>
        <taxon>Sciuromorpha</taxon>
        <taxon>Sciuridae</taxon>
        <taxon>Sciurinae</taxon>
        <taxon>Sciurini</taxon>
        <taxon>Sciurus</taxon>
    </lineage>
</organism>
<dbReference type="PANTHER" id="PTHR48041:SF70">
    <property type="entry name" value="ATP-BINDING CASSETTE SUB-FAMILY G MEMBER 3"/>
    <property type="match status" value="1"/>
</dbReference>
<proteinExistence type="inferred from homology"/>
<dbReference type="Pfam" id="PF00005">
    <property type="entry name" value="ABC_tran"/>
    <property type="match status" value="1"/>
</dbReference>
<dbReference type="Ensembl" id="ENSSVLT00005016778.1">
    <property type="protein sequence ID" value="ENSSVLP00005015116.1"/>
    <property type="gene ID" value="ENSSVLG00005011981.1"/>
</dbReference>
<evidence type="ECO:0000256" key="5">
    <source>
        <dbReference type="ARBA" id="ARBA00022741"/>
    </source>
</evidence>
<evidence type="ECO:0000313" key="12">
    <source>
        <dbReference type="Proteomes" id="UP000694564"/>
    </source>
</evidence>
<comment type="subcellular location">
    <subcellularLocation>
        <location evidence="1">Membrane</location>
        <topology evidence="1">Multi-pass membrane protein</topology>
    </subcellularLocation>
</comment>
<dbReference type="InterPro" id="IPR050352">
    <property type="entry name" value="ABCG_transporters"/>
</dbReference>
<dbReference type="AlphaFoldDB" id="A0A8D2CUE2"/>
<keyword evidence="5" id="KW-0547">Nucleotide-binding</keyword>
<feature type="transmembrane region" description="Helical" evidence="9">
    <location>
        <begin position="496"/>
        <end position="518"/>
    </location>
</feature>
<reference evidence="11" key="2">
    <citation type="submission" date="2025-09" db="UniProtKB">
        <authorList>
            <consortium name="Ensembl"/>
        </authorList>
    </citation>
    <scope>IDENTIFICATION</scope>
</reference>
<dbReference type="InterPro" id="IPR013525">
    <property type="entry name" value="ABC2_TM"/>
</dbReference>
<keyword evidence="7 9" id="KW-1133">Transmembrane helix</keyword>
<dbReference type="InterPro" id="IPR003439">
    <property type="entry name" value="ABC_transporter-like_ATP-bd"/>
</dbReference>
<evidence type="ECO:0000313" key="11">
    <source>
        <dbReference type="Ensembl" id="ENSSVLP00005015116.1"/>
    </source>
</evidence>
<dbReference type="GO" id="GO:0016324">
    <property type="term" value="C:apical plasma membrane"/>
    <property type="evidence" value="ECO:0007669"/>
    <property type="project" value="UniProtKB-ARBA"/>
</dbReference>
<feature type="transmembrane region" description="Helical" evidence="9">
    <location>
        <begin position="622"/>
        <end position="642"/>
    </location>
</feature>
<dbReference type="InterPro" id="IPR027417">
    <property type="entry name" value="P-loop_NTPase"/>
</dbReference>
<dbReference type="SMART" id="SM00382">
    <property type="entry name" value="AAA"/>
    <property type="match status" value="1"/>
</dbReference>
<keyword evidence="6" id="KW-0067">ATP-binding</keyword>
<name>A0A8D2CUE2_SCIVU</name>
<feature type="transmembrane region" description="Helical" evidence="9">
    <location>
        <begin position="419"/>
        <end position="439"/>
    </location>
</feature>
<accession>A0A8D2CUE2</accession>
<evidence type="ECO:0000256" key="7">
    <source>
        <dbReference type="ARBA" id="ARBA00022989"/>
    </source>
</evidence>
<dbReference type="GeneTree" id="ENSGT00940000160729"/>
<dbReference type="FunFam" id="3.40.50.300:FF:000622">
    <property type="entry name" value="ATP-binding cassette sub-family G member 2"/>
    <property type="match status" value="1"/>
</dbReference>
<dbReference type="GO" id="GO:0140359">
    <property type="term" value="F:ABC-type transporter activity"/>
    <property type="evidence" value="ECO:0007669"/>
    <property type="project" value="InterPro"/>
</dbReference>
<dbReference type="PROSITE" id="PS50893">
    <property type="entry name" value="ABC_TRANSPORTER_2"/>
    <property type="match status" value="1"/>
</dbReference>
<evidence type="ECO:0000256" key="6">
    <source>
        <dbReference type="ARBA" id="ARBA00022840"/>
    </source>
</evidence>
<reference evidence="11" key="1">
    <citation type="submission" date="2025-08" db="UniProtKB">
        <authorList>
            <consortium name="Ensembl"/>
        </authorList>
    </citation>
    <scope>IDENTIFICATION</scope>
</reference>
<sequence>MTSSNDQSWISVLQSKFNDLPWMTSGDQQTFSEGPVLSFHDICYGVKEKSHFLLFWKTNEKKILSNINGIMKPGLNAIMGPSGAGKSSLLDVLAARKDPRGLSGKILRNGAPLPASFPRNSGYVAQGDAVMGTLTVRENLEFSAALRLPTVTDHERKERINKVIQELGLSTVADSKVSSSGERKRTSIAMELITDPSILFLDEPTTGLDSSIASAVILFLKRMSQQGRTIIFTIHQPRYFIFKLFDSLTLLASGELMFHGPAQEALGYFESAGYQCEPYNNPAYFFLDIINRDSSTVVLNRKEDDCEANRAEQFSKTEESVIGTLPEFYANSSYYRDTEARLQELSDGQKRSPAFEEVTDVTSFCHQFRWNLWRAFKNSLGFPFITLLQLFATVILGLIVGATFLVLKNDCTEIQNRAWALYVLIAFQCFSSVTAGEIFELQKKLFKHEYISGYYRVLPYFFGEILSELLPRRFLPSVLFNFILYFMLRLKLEVEAFFMLLSVVLLVAYATSSMALVLGAGEKAMDMKTFLVNVYFVFMMVFLGMSLNFGNTIPWLSWFEYFSIPHYGYMALQHNEFLGRNFCPGLSTTESSGCTSYVICTGEEFLTIQGIDLSPWGLWKNLLSLTCMILVFLTVTYLKLVFLKKYS</sequence>
<dbReference type="InterPro" id="IPR003593">
    <property type="entry name" value="AAA+_ATPase"/>
</dbReference>
<evidence type="ECO:0000256" key="1">
    <source>
        <dbReference type="ARBA" id="ARBA00004141"/>
    </source>
</evidence>
<dbReference type="GO" id="GO:0042887">
    <property type="term" value="F:amide transmembrane transporter activity"/>
    <property type="evidence" value="ECO:0007669"/>
    <property type="project" value="UniProtKB-ARBA"/>
</dbReference>
<evidence type="ECO:0000256" key="3">
    <source>
        <dbReference type="ARBA" id="ARBA00022448"/>
    </source>
</evidence>
<comment type="similarity">
    <text evidence="2">Belongs to the ABC transporter superfamily. ABCG family. Eye pigment precursor importer (TC 3.A.1.204) subfamily.</text>
</comment>
<protein>
    <recommendedName>
        <fullName evidence="10">ABC transporter domain-containing protein</fullName>
    </recommendedName>
</protein>